<gene>
    <name evidence="1" type="ORF">DCP75_05410</name>
</gene>
<name>A0A3C1KKC8_9GAMM</name>
<sequence length="31" mass="3157">MKIVEVTSRVAVSEQVGLADVPAIAAAGFKV</sequence>
<evidence type="ECO:0000313" key="2">
    <source>
        <dbReference type="Proteomes" id="UP000259273"/>
    </source>
</evidence>
<dbReference type="AlphaFoldDB" id="A0A3C1KKC8"/>
<feature type="non-terminal residue" evidence="1">
    <location>
        <position position="31"/>
    </location>
</feature>
<comment type="caution">
    <text evidence="1">The sequence shown here is derived from an EMBL/GenBank/DDBJ whole genome shotgun (WGS) entry which is preliminary data.</text>
</comment>
<evidence type="ECO:0000313" key="1">
    <source>
        <dbReference type="EMBL" id="HAN27147.1"/>
    </source>
</evidence>
<dbReference type="Proteomes" id="UP000259273">
    <property type="component" value="Unassembled WGS sequence"/>
</dbReference>
<accession>A0A3C1KKC8</accession>
<organism evidence="1 2">
    <name type="scientific">Haliea salexigens</name>
    <dbReference type="NCBI Taxonomy" id="287487"/>
    <lineage>
        <taxon>Bacteria</taxon>
        <taxon>Pseudomonadati</taxon>
        <taxon>Pseudomonadota</taxon>
        <taxon>Gammaproteobacteria</taxon>
        <taxon>Cellvibrionales</taxon>
        <taxon>Halieaceae</taxon>
        <taxon>Haliea</taxon>
    </lineage>
</organism>
<dbReference type="EMBL" id="DMND01000077">
    <property type="protein sequence ID" value="HAN27147.1"/>
    <property type="molecule type" value="Genomic_DNA"/>
</dbReference>
<reference evidence="1 2" key="1">
    <citation type="journal article" date="2018" name="Nat. Biotechnol.">
        <title>A standardized bacterial taxonomy based on genome phylogeny substantially revises the tree of life.</title>
        <authorList>
            <person name="Parks D.H."/>
            <person name="Chuvochina M."/>
            <person name="Waite D.W."/>
            <person name="Rinke C."/>
            <person name="Skarshewski A."/>
            <person name="Chaumeil P.A."/>
            <person name="Hugenholtz P."/>
        </authorList>
    </citation>
    <scope>NUCLEOTIDE SEQUENCE [LARGE SCALE GENOMIC DNA]</scope>
    <source>
        <strain evidence="1">UBA9158</strain>
    </source>
</reference>
<proteinExistence type="predicted"/>
<protein>
    <submittedName>
        <fullName evidence="1">TIGR01244 family phosphatase</fullName>
    </submittedName>
</protein>